<sequence>MLFLELQLSLSGPDVSSSPAPLLSSLSLSPLRPYLIVCLFSLAAPSFRSQAGGGRWKRSLRHILSTLKAEGQRRFLLSTGPRGST</sequence>
<dbReference type="Proteomes" id="UP001057452">
    <property type="component" value="Chromosome 13"/>
</dbReference>
<organism evidence="1 2">
    <name type="scientific">Chaenocephalus aceratus</name>
    <name type="common">Blackfin icefish</name>
    <name type="synonym">Chaenichthys aceratus</name>
    <dbReference type="NCBI Taxonomy" id="36190"/>
    <lineage>
        <taxon>Eukaryota</taxon>
        <taxon>Metazoa</taxon>
        <taxon>Chordata</taxon>
        <taxon>Craniata</taxon>
        <taxon>Vertebrata</taxon>
        <taxon>Euteleostomi</taxon>
        <taxon>Actinopterygii</taxon>
        <taxon>Neopterygii</taxon>
        <taxon>Teleostei</taxon>
        <taxon>Neoteleostei</taxon>
        <taxon>Acanthomorphata</taxon>
        <taxon>Eupercaria</taxon>
        <taxon>Perciformes</taxon>
        <taxon>Notothenioidei</taxon>
        <taxon>Channichthyidae</taxon>
        <taxon>Chaenocephalus</taxon>
    </lineage>
</organism>
<gene>
    <name evidence="1" type="ORF">KUCAC02_005641</name>
</gene>
<evidence type="ECO:0000313" key="2">
    <source>
        <dbReference type="Proteomes" id="UP001057452"/>
    </source>
</evidence>
<name>A0ACB9WP83_CHAAC</name>
<reference evidence="1" key="1">
    <citation type="submission" date="2022-05" db="EMBL/GenBank/DDBJ databases">
        <title>Chromosome-level genome of Chaenocephalus aceratus.</title>
        <authorList>
            <person name="Park H."/>
        </authorList>
    </citation>
    <scope>NUCLEOTIDE SEQUENCE</scope>
    <source>
        <strain evidence="1">KU_202001</strain>
    </source>
</reference>
<keyword evidence="2" id="KW-1185">Reference proteome</keyword>
<dbReference type="EMBL" id="CM043797">
    <property type="protein sequence ID" value="KAI4815499.1"/>
    <property type="molecule type" value="Genomic_DNA"/>
</dbReference>
<proteinExistence type="predicted"/>
<accession>A0ACB9WP83</accession>
<protein>
    <submittedName>
        <fullName evidence="1">Uncharacterized protein</fullName>
    </submittedName>
</protein>
<evidence type="ECO:0000313" key="1">
    <source>
        <dbReference type="EMBL" id="KAI4815499.1"/>
    </source>
</evidence>
<comment type="caution">
    <text evidence="1">The sequence shown here is derived from an EMBL/GenBank/DDBJ whole genome shotgun (WGS) entry which is preliminary data.</text>
</comment>